<gene>
    <name evidence="2" type="ORF">D0T11_07845</name>
</gene>
<accession>A0A418R1V2</accession>
<dbReference type="InterPro" id="IPR008538">
    <property type="entry name" value="Uma2"/>
</dbReference>
<organism evidence="2 3">
    <name type="scientific">Hymenobacter rubripertinctus</name>
    <dbReference type="NCBI Taxonomy" id="2029981"/>
    <lineage>
        <taxon>Bacteria</taxon>
        <taxon>Pseudomonadati</taxon>
        <taxon>Bacteroidota</taxon>
        <taxon>Cytophagia</taxon>
        <taxon>Cytophagales</taxon>
        <taxon>Hymenobacteraceae</taxon>
        <taxon>Hymenobacter</taxon>
    </lineage>
</organism>
<feature type="domain" description="Putative restriction endonuclease" evidence="1">
    <location>
        <begin position="14"/>
        <end position="171"/>
    </location>
</feature>
<proteinExistence type="predicted"/>
<evidence type="ECO:0000313" key="2">
    <source>
        <dbReference type="EMBL" id="RIY11364.1"/>
    </source>
</evidence>
<comment type="caution">
    <text evidence="2">The sequence shown here is derived from an EMBL/GenBank/DDBJ whole genome shotgun (WGS) entry which is preliminary data.</text>
</comment>
<keyword evidence="2" id="KW-0378">Hydrolase</keyword>
<dbReference type="GO" id="GO:0004519">
    <property type="term" value="F:endonuclease activity"/>
    <property type="evidence" value="ECO:0007669"/>
    <property type="project" value="UniProtKB-KW"/>
</dbReference>
<dbReference type="OrthoDB" id="668969at2"/>
<dbReference type="PANTHER" id="PTHR36558:SF1">
    <property type="entry name" value="RESTRICTION ENDONUCLEASE DOMAIN-CONTAINING PROTEIN-RELATED"/>
    <property type="match status" value="1"/>
</dbReference>
<dbReference type="Proteomes" id="UP000284250">
    <property type="component" value="Unassembled WGS sequence"/>
</dbReference>
<reference evidence="2 3" key="1">
    <citation type="submission" date="2019-01" db="EMBL/GenBank/DDBJ databases">
        <title>Hymenobacter humicola sp. nov., isolated from soils in Antarctica.</title>
        <authorList>
            <person name="Sedlacek I."/>
            <person name="Holochova P."/>
            <person name="Kralova S."/>
            <person name="Pantucek R."/>
            <person name="Stankova E."/>
            <person name="Vrbovska V."/>
            <person name="Kristofova L."/>
            <person name="Svec P."/>
            <person name="Busse H.-J."/>
        </authorList>
    </citation>
    <scope>NUCLEOTIDE SEQUENCE [LARGE SCALE GENOMIC DNA]</scope>
    <source>
        <strain evidence="2 3">CCM 8852</strain>
    </source>
</reference>
<dbReference type="EMBL" id="QYCN01000009">
    <property type="protein sequence ID" value="RIY11364.1"/>
    <property type="molecule type" value="Genomic_DNA"/>
</dbReference>
<evidence type="ECO:0000259" key="1">
    <source>
        <dbReference type="Pfam" id="PF05685"/>
    </source>
</evidence>
<keyword evidence="3" id="KW-1185">Reference proteome</keyword>
<dbReference type="AlphaFoldDB" id="A0A418R1V2"/>
<protein>
    <submittedName>
        <fullName evidence="2">Uma2 family endonuclease</fullName>
    </submittedName>
</protein>
<dbReference type="Pfam" id="PF05685">
    <property type="entry name" value="Uma2"/>
    <property type="match status" value="1"/>
</dbReference>
<dbReference type="PANTHER" id="PTHR36558">
    <property type="entry name" value="GLR1098 PROTEIN"/>
    <property type="match status" value="1"/>
</dbReference>
<keyword evidence="2" id="KW-0540">Nuclease</keyword>
<dbReference type="Gene3D" id="3.90.1570.10">
    <property type="entry name" value="tt1808, chain A"/>
    <property type="match status" value="1"/>
</dbReference>
<dbReference type="SUPFAM" id="SSF52980">
    <property type="entry name" value="Restriction endonuclease-like"/>
    <property type="match status" value="1"/>
</dbReference>
<dbReference type="RefSeq" id="WP_119655229.1">
    <property type="nucleotide sequence ID" value="NZ_JBHUOI010000013.1"/>
</dbReference>
<name>A0A418R1V2_9BACT</name>
<dbReference type="InterPro" id="IPR011335">
    <property type="entry name" value="Restrct_endonuc-II-like"/>
</dbReference>
<sequence length="208" mass="23904">MVQPQTTSPARYTVEEYMALEATADQRHEFYQGEVRAMAGATANHNTLVLRCAFQLLSAETRGCRVFTENVQLAVADGRFYTYPDVMATCHDEDVQAERTMRNPVLLLEVLSPSTADYDRVWKRFRYQQLPSLRHYLLVSQQYQAVDWYHRATDTVDWQHQLLTMPEEAAEIPELATRLLLADIYATLNIPLVTDDNAGREKQYGRPG</sequence>
<keyword evidence="2" id="KW-0255">Endonuclease</keyword>
<dbReference type="CDD" id="cd06260">
    <property type="entry name" value="DUF820-like"/>
    <property type="match status" value="1"/>
</dbReference>
<evidence type="ECO:0000313" key="3">
    <source>
        <dbReference type="Proteomes" id="UP000284250"/>
    </source>
</evidence>
<dbReference type="InterPro" id="IPR012296">
    <property type="entry name" value="Nuclease_put_TT1808"/>
</dbReference>